<evidence type="ECO:0000313" key="1">
    <source>
        <dbReference type="EMBL" id="GFU29613.1"/>
    </source>
</evidence>
<dbReference type="AlphaFoldDB" id="A0A8X6QJ27"/>
<evidence type="ECO:0000313" key="2">
    <source>
        <dbReference type="Proteomes" id="UP000887013"/>
    </source>
</evidence>
<proteinExistence type="predicted"/>
<dbReference type="OrthoDB" id="6430234at2759"/>
<sequence>MEMRKWISNDNTLMSQRAAEGFDIYPFDTSVSLRSNKTKVLGLAWETLDDWLTLDTKGLLELISANKNTNRFLLQAIGKIFDPLGLLSLFTLRMKCLIQKLWKNKIT</sequence>
<dbReference type="InterPro" id="IPR008042">
    <property type="entry name" value="Retrotrans_Pao"/>
</dbReference>
<dbReference type="Pfam" id="PF05380">
    <property type="entry name" value="Peptidase_A17"/>
    <property type="match status" value="1"/>
</dbReference>
<dbReference type="EMBL" id="BMAW01129247">
    <property type="protein sequence ID" value="GFU29613.1"/>
    <property type="molecule type" value="Genomic_DNA"/>
</dbReference>
<keyword evidence="2" id="KW-1185">Reference proteome</keyword>
<name>A0A8X6QJ27_NEPPI</name>
<dbReference type="Proteomes" id="UP000887013">
    <property type="component" value="Unassembled WGS sequence"/>
</dbReference>
<organism evidence="1 2">
    <name type="scientific">Nephila pilipes</name>
    <name type="common">Giant wood spider</name>
    <name type="synonym">Nephila maculata</name>
    <dbReference type="NCBI Taxonomy" id="299642"/>
    <lineage>
        <taxon>Eukaryota</taxon>
        <taxon>Metazoa</taxon>
        <taxon>Ecdysozoa</taxon>
        <taxon>Arthropoda</taxon>
        <taxon>Chelicerata</taxon>
        <taxon>Arachnida</taxon>
        <taxon>Araneae</taxon>
        <taxon>Araneomorphae</taxon>
        <taxon>Entelegynae</taxon>
        <taxon>Araneoidea</taxon>
        <taxon>Nephilidae</taxon>
        <taxon>Nephila</taxon>
    </lineage>
</organism>
<reference evidence="1" key="1">
    <citation type="submission" date="2020-08" db="EMBL/GenBank/DDBJ databases">
        <title>Multicomponent nature underlies the extraordinary mechanical properties of spider dragline silk.</title>
        <authorList>
            <person name="Kono N."/>
            <person name="Nakamura H."/>
            <person name="Mori M."/>
            <person name="Yoshida Y."/>
            <person name="Ohtoshi R."/>
            <person name="Malay A.D."/>
            <person name="Moran D.A.P."/>
            <person name="Tomita M."/>
            <person name="Numata K."/>
            <person name="Arakawa K."/>
        </authorList>
    </citation>
    <scope>NUCLEOTIDE SEQUENCE</scope>
</reference>
<protein>
    <submittedName>
        <fullName evidence="1">Integrase catalytic domain-containing protein</fullName>
    </submittedName>
</protein>
<accession>A0A8X6QJ27</accession>
<comment type="caution">
    <text evidence="1">The sequence shown here is derived from an EMBL/GenBank/DDBJ whole genome shotgun (WGS) entry which is preliminary data.</text>
</comment>
<gene>
    <name evidence="1" type="primary">AVEN_95668_1</name>
    <name evidence="1" type="ORF">NPIL_592701</name>
</gene>